<proteinExistence type="predicted"/>
<gene>
    <name evidence="1" type="ordered locus">Cyan7425_2015</name>
</gene>
<dbReference type="InterPro" id="IPR011856">
    <property type="entry name" value="tRNA_endonuc-like_dom_sf"/>
</dbReference>
<dbReference type="CDD" id="cd22366">
    <property type="entry name" value="XisH-like"/>
    <property type="match status" value="1"/>
</dbReference>
<dbReference type="GO" id="GO:0003676">
    <property type="term" value="F:nucleic acid binding"/>
    <property type="evidence" value="ECO:0007669"/>
    <property type="project" value="InterPro"/>
</dbReference>
<accession>B8HTF3</accession>
<dbReference type="EMBL" id="CP001344">
    <property type="protein sequence ID" value="ACL44379.1"/>
    <property type="molecule type" value="Genomic_DNA"/>
</dbReference>
<sequence>MPAKDIYHEAVKTALILDGWIITADPYRITYEDAELYADLAAERSFSAERSGQKIVVEVKSFTGRSLLHDFHAALGQYIIYRQLLQLTAPQYNLYLAIDDITFSNFFQRKSVQTIAKANKLLLLIVDVEKEIIVQWKN</sequence>
<organism evidence="1">
    <name type="scientific">Cyanothece sp. (strain PCC 7425 / ATCC 29141)</name>
    <dbReference type="NCBI Taxonomy" id="395961"/>
    <lineage>
        <taxon>Bacteria</taxon>
        <taxon>Bacillati</taxon>
        <taxon>Cyanobacteriota</taxon>
        <taxon>Cyanophyceae</taxon>
        <taxon>Gomontiellales</taxon>
        <taxon>Cyanothecaceae</taxon>
        <taxon>Cyanothece</taxon>
    </lineage>
</organism>
<dbReference type="KEGG" id="cyn:Cyan7425_2015"/>
<dbReference type="eggNOG" id="ENOG5032NIY">
    <property type="taxonomic scope" value="Bacteria"/>
</dbReference>
<dbReference type="SUPFAM" id="SSF52980">
    <property type="entry name" value="Restriction endonuclease-like"/>
    <property type="match status" value="1"/>
</dbReference>
<dbReference type="OrthoDB" id="456752at2"/>
<dbReference type="InterPro" id="IPR011335">
    <property type="entry name" value="Restrct_endonuc-II-like"/>
</dbReference>
<reference evidence="1" key="1">
    <citation type="submission" date="2009-01" db="EMBL/GenBank/DDBJ databases">
        <title>Complete sequence of chromosome Cyanothece sp. PCC 7425.</title>
        <authorList>
            <consortium name="US DOE Joint Genome Institute"/>
            <person name="Lucas S."/>
            <person name="Copeland A."/>
            <person name="Lapidus A."/>
            <person name="Glavina del Rio T."/>
            <person name="Dalin E."/>
            <person name="Tice H."/>
            <person name="Bruce D."/>
            <person name="Goodwin L."/>
            <person name="Pitluck S."/>
            <person name="Sims D."/>
            <person name="Meineke L."/>
            <person name="Brettin T."/>
            <person name="Detter J.C."/>
            <person name="Han C."/>
            <person name="Larimer F."/>
            <person name="Land M."/>
            <person name="Hauser L."/>
            <person name="Kyrpides N."/>
            <person name="Ovchinnikova G."/>
            <person name="Liberton M."/>
            <person name="Stoeckel J."/>
            <person name="Banerjee A."/>
            <person name="Singh A."/>
            <person name="Page L."/>
            <person name="Sato H."/>
            <person name="Zhao L."/>
            <person name="Sherman L."/>
            <person name="Pakrasi H."/>
            <person name="Richardson P."/>
        </authorList>
    </citation>
    <scope>NUCLEOTIDE SEQUENCE</scope>
    <source>
        <strain evidence="1">PCC 7425</strain>
    </source>
</reference>
<name>B8HTF3_CYAP4</name>
<protein>
    <submittedName>
        <fullName evidence="1">XisH protein</fullName>
    </submittedName>
</protein>
<dbReference type="HOGENOM" id="CLU_132053_0_0_3"/>
<evidence type="ECO:0000313" key="1">
    <source>
        <dbReference type="EMBL" id="ACL44379.1"/>
    </source>
</evidence>
<dbReference type="Gene3D" id="3.40.1350.10">
    <property type="match status" value="1"/>
</dbReference>
<dbReference type="InterPro" id="IPR014919">
    <property type="entry name" value="XisH"/>
</dbReference>
<dbReference type="AlphaFoldDB" id="B8HTF3"/>
<dbReference type="STRING" id="395961.Cyan7425_2015"/>
<dbReference type="Pfam" id="PF08814">
    <property type="entry name" value="XisH"/>
    <property type="match status" value="1"/>
</dbReference>